<name>A0A7E4ZWW8_PANRE</name>
<evidence type="ECO:0000313" key="2">
    <source>
        <dbReference type="Proteomes" id="UP000492821"/>
    </source>
</evidence>
<keyword evidence="2" id="KW-1185">Reference proteome</keyword>
<protein>
    <submittedName>
        <fullName evidence="3">Col_cuticle_N domain-containing protein</fullName>
    </submittedName>
</protein>
<keyword evidence="1" id="KW-1133">Transmembrane helix</keyword>
<evidence type="ECO:0000256" key="1">
    <source>
        <dbReference type="SAM" id="Phobius"/>
    </source>
</evidence>
<sequence>MHLARYRNPLSDAYDHKRSLWTTTLLLLAAPATMIFALFFPEVVRSPTTSTGRIHRQTPATTTSPTSAVAALSTIEKYFARFRAGGAATLSSRGKYIYSIAPPSTSIEDQVSCQSCLINLPKLEYVGQKPWTA</sequence>
<reference evidence="2" key="1">
    <citation type="journal article" date="2013" name="Genetics">
        <title>The draft genome and transcriptome of Panagrellus redivivus are shaped by the harsh demands of a free-living lifestyle.</title>
        <authorList>
            <person name="Srinivasan J."/>
            <person name="Dillman A.R."/>
            <person name="Macchietto M.G."/>
            <person name="Heikkinen L."/>
            <person name="Lakso M."/>
            <person name="Fracchia K.M."/>
            <person name="Antoshechkin I."/>
            <person name="Mortazavi A."/>
            <person name="Wong G."/>
            <person name="Sternberg P.W."/>
        </authorList>
    </citation>
    <scope>NUCLEOTIDE SEQUENCE [LARGE SCALE GENOMIC DNA]</scope>
    <source>
        <strain evidence="2">MT8872</strain>
    </source>
</reference>
<dbReference type="AlphaFoldDB" id="A0A7E4ZWW8"/>
<evidence type="ECO:0000313" key="3">
    <source>
        <dbReference type="WBParaSite" id="Pan_g2255.t1"/>
    </source>
</evidence>
<keyword evidence="1" id="KW-0472">Membrane</keyword>
<dbReference type="WBParaSite" id="Pan_g2255.t1">
    <property type="protein sequence ID" value="Pan_g2255.t1"/>
    <property type="gene ID" value="Pan_g2255"/>
</dbReference>
<dbReference type="Proteomes" id="UP000492821">
    <property type="component" value="Unassembled WGS sequence"/>
</dbReference>
<organism evidence="2 3">
    <name type="scientific">Panagrellus redivivus</name>
    <name type="common">Microworm</name>
    <dbReference type="NCBI Taxonomy" id="6233"/>
    <lineage>
        <taxon>Eukaryota</taxon>
        <taxon>Metazoa</taxon>
        <taxon>Ecdysozoa</taxon>
        <taxon>Nematoda</taxon>
        <taxon>Chromadorea</taxon>
        <taxon>Rhabditida</taxon>
        <taxon>Tylenchina</taxon>
        <taxon>Panagrolaimomorpha</taxon>
        <taxon>Panagrolaimoidea</taxon>
        <taxon>Panagrolaimidae</taxon>
        <taxon>Panagrellus</taxon>
    </lineage>
</organism>
<accession>A0A7E4ZWW8</accession>
<proteinExistence type="predicted"/>
<keyword evidence="1" id="KW-0812">Transmembrane</keyword>
<feature type="transmembrane region" description="Helical" evidence="1">
    <location>
        <begin position="20"/>
        <end position="40"/>
    </location>
</feature>
<reference evidence="3" key="2">
    <citation type="submission" date="2020-10" db="UniProtKB">
        <authorList>
            <consortium name="WormBaseParasite"/>
        </authorList>
    </citation>
    <scope>IDENTIFICATION</scope>
</reference>